<name>A0ABP7QC57_9ACTN</name>
<dbReference type="InterPro" id="IPR005025">
    <property type="entry name" value="FMN_Rdtase-like_dom"/>
</dbReference>
<sequence length="207" mass="22753">MPQTAPDITADTNPSPLRIGILIGSARAGRFADKVAPWFIGEVRKRDDMDVHVIDLAEPALVDELRLSFERGGGGGDGVPGLARRIGEVDGVVVITPEYNHGYPASLKLAIDYVYSEWRAKPVGFVSYGGMAGGQRAVEQLRQVFAELHAVTMRDTVSFHMAWERFDERGRPYDEEGTAKAAAVLLDQLAWWGLTLREGRAVRPYDG</sequence>
<dbReference type="Gene3D" id="3.40.50.360">
    <property type="match status" value="1"/>
</dbReference>
<proteinExistence type="predicted"/>
<accession>A0ABP7QC57</accession>
<feature type="domain" description="NADPH-dependent FMN reductase-like" evidence="1">
    <location>
        <begin position="18"/>
        <end position="163"/>
    </location>
</feature>
<reference evidence="3" key="1">
    <citation type="journal article" date="2019" name="Int. J. Syst. Evol. Microbiol.">
        <title>The Global Catalogue of Microorganisms (GCM) 10K type strain sequencing project: providing services to taxonomists for standard genome sequencing and annotation.</title>
        <authorList>
            <consortium name="The Broad Institute Genomics Platform"/>
            <consortium name="The Broad Institute Genome Sequencing Center for Infectious Disease"/>
            <person name="Wu L."/>
            <person name="Ma J."/>
        </authorList>
    </citation>
    <scope>NUCLEOTIDE SEQUENCE [LARGE SCALE GENOMIC DNA]</scope>
    <source>
        <strain evidence="3">JCM 16924</strain>
    </source>
</reference>
<dbReference type="RefSeq" id="WP_345561274.1">
    <property type="nucleotide sequence ID" value="NZ_BAAAZX010000002.1"/>
</dbReference>
<dbReference type="PANTHER" id="PTHR30543:SF21">
    <property type="entry name" value="NAD(P)H-DEPENDENT FMN REDUCTASE LOT6"/>
    <property type="match status" value="1"/>
</dbReference>
<dbReference type="InterPro" id="IPR029039">
    <property type="entry name" value="Flavoprotein-like_sf"/>
</dbReference>
<comment type="caution">
    <text evidence="2">The sequence shown here is derived from an EMBL/GenBank/DDBJ whole genome shotgun (WGS) entry which is preliminary data.</text>
</comment>
<gene>
    <name evidence="2" type="ORF">GCM10022232_09560</name>
</gene>
<evidence type="ECO:0000313" key="3">
    <source>
        <dbReference type="Proteomes" id="UP001500456"/>
    </source>
</evidence>
<keyword evidence="3" id="KW-1185">Reference proteome</keyword>
<dbReference type="SUPFAM" id="SSF52218">
    <property type="entry name" value="Flavoproteins"/>
    <property type="match status" value="1"/>
</dbReference>
<dbReference type="EMBL" id="BAAAZX010000002">
    <property type="protein sequence ID" value="GAA3979647.1"/>
    <property type="molecule type" value="Genomic_DNA"/>
</dbReference>
<evidence type="ECO:0000313" key="2">
    <source>
        <dbReference type="EMBL" id="GAA3979647.1"/>
    </source>
</evidence>
<dbReference type="Pfam" id="PF03358">
    <property type="entry name" value="FMN_red"/>
    <property type="match status" value="1"/>
</dbReference>
<dbReference type="InterPro" id="IPR050712">
    <property type="entry name" value="NAD(P)H-dep_reductase"/>
</dbReference>
<protein>
    <submittedName>
        <fullName evidence="2">NAD(P)H-dependent oxidoreductase</fullName>
    </submittedName>
</protein>
<dbReference type="PANTHER" id="PTHR30543">
    <property type="entry name" value="CHROMATE REDUCTASE"/>
    <property type="match status" value="1"/>
</dbReference>
<evidence type="ECO:0000259" key="1">
    <source>
        <dbReference type="Pfam" id="PF03358"/>
    </source>
</evidence>
<organism evidence="2 3">
    <name type="scientific">Streptomyces plumbiresistens</name>
    <dbReference type="NCBI Taxonomy" id="511811"/>
    <lineage>
        <taxon>Bacteria</taxon>
        <taxon>Bacillati</taxon>
        <taxon>Actinomycetota</taxon>
        <taxon>Actinomycetes</taxon>
        <taxon>Kitasatosporales</taxon>
        <taxon>Streptomycetaceae</taxon>
        <taxon>Streptomyces</taxon>
    </lineage>
</organism>
<dbReference type="Proteomes" id="UP001500456">
    <property type="component" value="Unassembled WGS sequence"/>
</dbReference>